<keyword evidence="3" id="KW-0677">Repeat</keyword>
<dbReference type="FunFam" id="3.40.20.10:FF:000043">
    <property type="entry name" value="macrophage-capping protein-like isoform X2"/>
    <property type="match status" value="1"/>
</dbReference>
<dbReference type="Proteomes" id="UP000013827">
    <property type="component" value="Unassembled WGS sequence"/>
</dbReference>
<protein>
    <recommendedName>
        <fullName evidence="5">Gelsolin-like domain-containing protein</fullName>
    </recommendedName>
</protein>
<dbReference type="InterPro" id="IPR007123">
    <property type="entry name" value="Gelsolin-like_dom"/>
</dbReference>
<feature type="domain" description="Gelsolin-like" evidence="5">
    <location>
        <begin position="173"/>
        <end position="231"/>
    </location>
</feature>
<dbReference type="OMA" id="HDMTLAK"/>
<organism evidence="6 7">
    <name type="scientific">Emiliania huxleyi (strain CCMP1516)</name>
    <dbReference type="NCBI Taxonomy" id="280463"/>
    <lineage>
        <taxon>Eukaryota</taxon>
        <taxon>Haptista</taxon>
        <taxon>Haptophyta</taxon>
        <taxon>Prymnesiophyceae</taxon>
        <taxon>Isochrysidales</taxon>
        <taxon>Noelaerhabdaceae</taxon>
        <taxon>Emiliania</taxon>
    </lineage>
</organism>
<dbReference type="InterPro" id="IPR029006">
    <property type="entry name" value="ADF-H/Gelsolin-like_dom_sf"/>
</dbReference>
<reference evidence="6" key="2">
    <citation type="submission" date="2024-10" db="UniProtKB">
        <authorList>
            <consortium name="EnsemblProtists"/>
        </authorList>
    </citation>
    <scope>IDENTIFICATION</scope>
</reference>
<feature type="domain" description="Gelsolin-like" evidence="5">
    <location>
        <begin position="290"/>
        <end position="341"/>
    </location>
</feature>
<keyword evidence="7" id="KW-1185">Reference proteome</keyword>
<evidence type="ECO:0000256" key="4">
    <source>
        <dbReference type="ARBA" id="ARBA00023203"/>
    </source>
</evidence>
<dbReference type="CDD" id="cd11290">
    <property type="entry name" value="gelsolin_S1_like"/>
    <property type="match status" value="1"/>
</dbReference>
<dbReference type="PANTHER" id="PTHR11977:SF130">
    <property type="entry name" value="SEVERIN"/>
    <property type="match status" value="1"/>
</dbReference>
<dbReference type="GO" id="GO:0008154">
    <property type="term" value="P:actin polymerization or depolymerization"/>
    <property type="evidence" value="ECO:0007669"/>
    <property type="project" value="TreeGrafter"/>
</dbReference>
<evidence type="ECO:0000256" key="3">
    <source>
        <dbReference type="ARBA" id="ARBA00022737"/>
    </source>
</evidence>
<comment type="similarity">
    <text evidence="1">Belongs to the villin/gelsolin family.</text>
</comment>
<dbReference type="GeneID" id="17281020"/>
<accession>A0A0D3KJ14</accession>
<evidence type="ECO:0000256" key="1">
    <source>
        <dbReference type="ARBA" id="ARBA00008418"/>
    </source>
</evidence>
<evidence type="ECO:0000259" key="5">
    <source>
        <dbReference type="Pfam" id="PF00626"/>
    </source>
</evidence>
<dbReference type="STRING" id="2903.R1FQP3"/>
<dbReference type="RefSeq" id="XP_005788178.1">
    <property type="nucleotide sequence ID" value="XM_005788121.1"/>
</dbReference>
<dbReference type="PRINTS" id="PR00597">
    <property type="entry name" value="GELSOLIN"/>
</dbReference>
<dbReference type="EnsemblProtists" id="EOD35749">
    <property type="protein sequence ID" value="EOD35749"/>
    <property type="gene ID" value="EMIHUDRAFT_41742"/>
</dbReference>
<reference evidence="7" key="1">
    <citation type="journal article" date="2013" name="Nature">
        <title>Pan genome of the phytoplankton Emiliania underpins its global distribution.</title>
        <authorList>
            <person name="Read B.A."/>
            <person name="Kegel J."/>
            <person name="Klute M.J."/>
            <person name="Kuo A."/>
            <person name="Lefebvre S.C."/>
            <person name="Maumus F."/>
            <person name="Mayer C."/>
            <person name="Miller J."/>
            <person name="Monier A."/>
            <person name="Salamov A."/>
            <person name="Young J."/>
            <person name="Aguilar M."/>
            <person name="Claverie J.M."/>
            <person name="Frickenhaus S."/>
            <person name="Gonzalez K."/>
            <person name="Herman E.K."/>
            <person name="Lin Y.C."/>
            <person name="Napier J."/>
            <person name="Ogata H."/>
            <person name="Sarno A.F."/>
            <person name="Shmutz J."/>
            <person name="Schroeder D."/>
            <person name="de Vargas C."/>
            <person name="Verret F."/>
            <person name="von Dassow P."/>
            <person name="Valentin K."/>
            <person name="Van de Peer Y."/>
            <person name="Wheeler G."/>
            <person name="Dacks J.B."/>
            <person name="Delwiche C.F."/>
            <person name="Dyhrman S.T."/>
            <person name="Glockner G."/>
            <person name="John U."/>
            <person name="Richards T."/>
            <person name="Worden A.Z."/>
            <person name="Zhang X."/>
            <person name="Grigoriev I.V."/>
            <person name="Allen A.E."/>
            <person name="Bidle K."/>
            <person name="Borodovsky M."/>
            <person name="Bowler C."/>
            <person name="Brownlee C."/>
            <person name="Cock J.M."/>
            <person name="Elias M."/>
            <person name="Gladyshev V.N."/>
            <person name="Groth M."/>
            <person name="Guda C."/>
            <person name="Hadaegh A."/>
            <person name="Iglesias-Rodriguez M.D."/>
            <person name="Jenkins J."/>
            <person name="Jones B.M."/>
            <person name="Lawson T."/>
            <person name="Leese F."/>
            <person name="Lindquist E."/>
            <person name="Lobanov A."/>
            <person name="Lomsadze A."/>
            <person name="Malik S.B."/>
            <person name="Marsh M.E."/>
            <person name="Mackinder L."/>
            <person name="Mock T."/>
            <person name="Mueller-Roeber B."/>
            <person name="Pagarete A."/>
            <person name="Parker M."/>
            <person name="Probert I."/>
            <person name="Quesneville H."/>
            <person name="Raines C."/>
            <person name="Rensing S.A."/>
            <person name="Riano-Pachon D.M."/>
            <person name="Richier S."/>
            <person name="Rokitta S."/>
            <person name="Shiraiwa Y."/>
            <person name="Soanes D.M."/>
            <person name="van der Giezen M."/>
            <person name="Wahlund T.M."/>
            <person name="Williams B."/>
            <person name="Wilson W."/>
            <person name="Wolfe G."/>
            <person name="Wurch L.L."/>
        </authorList>
    </citation>
    <scope>NUCLEOTIDE SEQUENCE</scope>
</reference>
<keyword evidence="2" id="KW-0117">Actin capping</keyword>
<dbReference type="Pfam" id="PF00626">
    <property type="entry name" value="Gelsolin"/>
    <property type="match status" value="3"/>
</dbReference>
<dbReference type="GO" id="GO:0051015">
    <property type="term" value="F:actin filament binding"/>
    <property type="evidence" value="ECO:0007669"/>
    <property type="project" value="InterPro"/>
</dbReference>
<dbReference type="PANTHER" id="PTHR11977">
    <property type="entry name" value="VILLIN"/>
    <property type="match status" value="1"/>
</dbReference>
<dbReference type="Gene3D" id="3.40.20.10">
    <property type="entry name" value="Severin"/>
    <property type="match status" value="3"/>
</dbReference>
<evidence type="ECO:0000313" key="7">
    <source>
        <dbReference type="Proteomes" id="UP000013827"/>
    </source>
</evidence>
<dbReference type="AlphaFoldDB" id="A0A0D3KJ14"/>
<dbReference type="PaxDb" id="2903-EOD35749"/>
<feature type="domain" description="Gelsolin-like" evidence="5">
    <location>
        <begin position="56"/>
        <end position="130"/>
    </location>
</feature>
<evidence type="ECO:0000313" key="6">
    <source>
        <dbReference type="EnsemblProtists" id="EOD35749"/>
    </source>
</evidence>
<dbReference type="KEGG" id="ehx:EMIHUDRAFT_41742"/>
<keyword evidence="4" id="KW-0009">Actin-binding</keyword>
<dbReference type="GO" id="GO:0005737">
    <property type="term" value="C:cytoplasm"/>
    <property type="evidence" value="ECO:0007669"/>
    <property type="project" value="TreeGrafter"/>
</dbReference>
<sequence length="350" mass="38105">LDISDTNVAGIGSEEDKGLRKSAAQKEAAWKGCGRAPGVEVWRVEQFEIKPWPKEEHGKFYKGDSYIVLHTHKEDGSTKLLYDLYFWLGQESTADEQGTAAYKTVELDDLLDGAPIQHREVMLHESNAFRSLFKTVSYLEGGVDSGFNKVEPGAFSSRLLQIKRVKKNTAIIQVPCRATSLNHGDVFILDTGATIYAWEGADCSPFEKLAADQAAYELASERNGASSISREADEYFWSKLGGEPRQIASKEEAGETLPKPPEGGEAVLFQLSDSSGELTMSEVGRGSLGKGLLHSDDVYVCDAGGEGLLVWVGAGATQKERAAAMNTATKYLKQYGKKTSTPVTVLKEHG</sequence>
<dbReference type="GO" id="GO:0051693">
    <property type="term" value="P:actin filament capping"/>
    <property type="evidence" value="ECO:0007669"/>
    <property type="project" value="UniProtKB-KW"/>
</dbReference>
<dbReference type="InterPro" id="IPR007122">
    <property type="entry name" value="Villin/Gelsolin"/>
</dbReference>
<name>A0A0D3KJ14_EMIH1</name>
<dbReference type="SUPFAM" id="SSF55753">
    <property type="entry name" value="Actin depolymerizing proteins"/>
    <property type="match status" value="3"/>
</dbReference>
<dbReference type="HOGENOM" id="CLU_002568_0_1_1"/>
<dbReference type="SMART" id="SM00262">
    <property type="entry name" value="GEL"/>
    <property type="match status" value="3"/>
</dbReference>
<dbReference type="GO" id="GO:0015629">
    <property type="term" value="C:actin cytoskeleton"/>
    <property type="evidence" value="ECO:0007669"/>
    <property type="project" value="TreeGrafter"/>
</dbReference>
<dbReference type="eggNOG" id="KOG0443">
    <property type="taxonomic scope" value="Eukaryota"/>
</dbReference>
<proteinExistence type="inferred from homology"/>
<evidence type="ECO:0000256" key="2">
    <source>
        <dbReference type="ARBA" id="ARBA00022467"/>
    </source>
</evidence>